<dbReference type="Proteomes" id="UP000814128">
    <property type="component" value="Unassembled WGS sequence"/>
</dbReference>
<evidence type="ECO:0000313" key="2">
    <source>
        <dbReference type="Proteomes" id="UP000814128"/>
    </source>
</evidence>
<gene>
    <name evidence="1" type="ORF">K488DRAFT_92837</name>
</gene>
<keyword evidence="2" id="KW-1185">Reference proteome</keyword>
<proteinExistence type="predicted"/>
<organism evidence="1 2">
    <name type="scientific">Vararia minispora EC-137</name>
    <dbReference type="NCBI Taxonomy" id="1314806"/>
    <lineage>
        <taxon>Eukaryota</taxon>
        <taxon>Fungi</taxon>
        <taxon>Dikarya</taxon>
        <taxon>Basidiomycota</taxon>
        <taxon>Agaricomycotina</taxon>
        <taxon>Agaricomycetes</taxon>
        <taxon>Russulales</taxon>
        <taxon>Lachnocladiaceae</taxon>
        <taxon>Vararia</taxon>
    </lineage>
</organism>
<sequence length="127" mass="13791">MPATPPSVPGAQTGGTHSLRAGAPDPQPHFRPSLPTLAPDARPLYLAHGLVDRARRVPSPLASVPRSRPSLPMPAHHTRRTDWRIVHATRRHLLLPSTIAMLPSKTSVHRPVARVHTASPPKPTYHA</sequence>
<dbReference type="EMBL" id="MU274811">
    <property type="protein sequence ID" value="KAI0026327.1"/>
    <property type="molecule type" value="Genomic_DNA"/>
</dbReference>
<evidence type="ECO:0000313" key="1">
    <source>
        <dbReference type="EMBL" id="KAI0026327.1"/>
    </source>
</evidence>
<comment type="caution">
    <text evidence="1">The sequence shown here is derived from an EMBL/GenBank/DDBJ whole genome shotgun (WGS) entry which is preliminary data.</text>
</comment>
<reference evidence="1" key="1">
    <citation type="submission" date="2021-02" db="EMBL/GenBank/DDBJ databases">
        <authorList>
            <consortium name="DOE Joint Genome Institute"/>
            <person name="Ahrendt S."/>
            <person name="Looney B.P."/>
            <person name="Miyauchi S."/>
            <person name="Morin E."/>
            <person name="Drula E."/>
            <person name="Courty P.E."/>
            <person name="Chicoki N."/>
            <person name="Fauchery L."/>
            <person name="Kohler A."/>
            <person name="Kuo A."/>
            <person name="Labutti K."/>
            <person name="Pangilinan J."/>
            <person name="Lipzen A."/>
            <person name="Riley R."/>
            <person name="Andreopoulos W."/>
            <person name="He G."/>
            <person name="Johnson J."/>
            <person name="Barry K.W."/>
            <person name="Grigoriev I.V."/>
            <person name="Nagy L."/>
            <person name="Hibbett D."/>
            <person name="Henrissat B."/>
            <person name="Matheny P.B."/>
            <person name="Labbe J."/>
            <person name="Martin F."/>
        </authorList>
    </citation>
    <scope>NUCLEOTIDE SEQUENCE</scope>
    <source>
        <strain evidence="1">EC-137</strain>
    </source>
</reference>
<protein>
    <submittedName>
        <fullName evidence="1">Uncharacterized protein</fullName>
    </submittedName>
</protein>
<name>A0ACB8Q3X9_9AGAM</name>
<reference evidence="1" key="2">
    <citation type="journal article" date="2022" name="New Phytol.">
        <title>Evolutionary transition to the ectomycorrhizal habit in the genomes of a hyperdiverse lineage of mushroom-forming fungi.</title>
        <authorList>
            <person name="Looney B."/>
            <person name="Miyauchi S."/>
            <person name="Morin E."/>
            <person name="Drula E."/>
            <person name="Courty P.E."/>
            <person name="Kohler A."/>
            <person name="Kuo A."/>
            <person name="LaButti K."/>
            <person name="Pangilinan J."/>
            <person name="Lipzen A."/>
            <person name="Riley R."/>
            <person name="Andreopoulos W."/>
            <person name="He G."/>
            <person name="Johnson J."/>
            <person name="Nolan M."/>
            <person name="Tritt A."/>
            <person name="Barry K.W."/>
            <person name="Grigoriev I.V."/>
            <person name="Nagy L.G."/>
            <person name="Hibbett D."/>
            <person name="Henrissat B."/>
            <person name="Matheny P.B."/>
            <person name="Labbe J."/>
            <person name="Martin F.M."/>
        </authorList>
    </citation>
    <scope>NUCLEOTIDE SEQUENCE</scope>
    <source>
        <strain evidence="1">EC-137</strain>
    </source>
</reference>
<accession>A0ACB8Q3X9</accession>